<protein>
    <submittedName>
        <fullName evidence="1">Uncharacterized protein</fullName>
    </submittedName>
</protein>
<dbReference type="EMBL" id="JAIWYP010000002">
    <property type="protein sequence ID" value="KAH3873542.1"/>
    <property type="molecule type" value="Genomic_DNA"/>
</dbReference>
<comment type="caution">
    <text evidence="1">The sequence shown here is derived from an EMBL/GenBank/DDBJ whole genome shotgun (WGS) entry which is preliminary data.</text>
</comment>
<name>A0A9D4RP54_DREPO</name>
<keyword evidence="2" id="KW-1185">Reference proteome</keyword>
<evidence type="ECO:0000313" key="1">
    <source>
        <dbReference type="EMBL" id="KAH3873542.1"/>
    </source>
</evidence>
<evidence type="ECO:0000313" key="2">
    <source>
        <dbReference type="Proteomes" id="UP000828390"/>
    </source>
</evidence>
<dbReference type="Proteomes" id="UP000828390">
    <property type="component" value="Unassembled WGS sequence"/>
</dbReference>
<sequence length="220" mass="25073">MYGTSSDGFIPSKKKIEGLKNEIAHMTGFDYYCQTKQFAVSGLDKNDEMNVIFVKDSGEKDASVLLYKQTQPYDFNMIQTTYSFDVNKLFCLNIEKKSTKYVACDTKILDMAQICSDIDFCPREMTLCGNLLLVTSPSCIFIFSQNDGETQKTLLKEIHGICFIEGEQLTIVIPTAMLPDPWLCLHLDLLDKTFEKQSVLSNCFNVFFNELTHRTIEHTS</sequence>
<gene>
    <name evidence="1" type="ORF">DPMN_036779</name>
</gene>
<organism evidence="1 2">
    <name type="scientific">Dreissena polymorpha</name>
    <name type="common">Zebra mussel</name>
    <name type="synonym">Mytilus polymorpha</name>
    <dbReference type="NCBI Taxonomy" id="45954"/>
    <lineage>
        <taxon>Eukaryota</taxon>
        <taxon>Metazoa</taxon>
        <taxon>Spiralia</taxon>
        <taxon>Lophotrochozoa</taxon>
        <taxon>Mollusca</taxon>
        <taxon>Bivalvia</taxon>
        <taxon>Autobranchia</taxon>
        <taxon>Heteroconchia</taxon>
        <taxon>Euheterodonta</taxon>
        <taxon>Imparidentia</taxon>
        <taxon>Neoheterodontei</taxon>
        <taxon>Myida</taxon>
        <taxon>Dreissenoidea</taxon>
        <taxon>Dreissenidae</taxon>
        <taxon>Dreissena</taxon>
    </lineage>
</organism>
<dbReference type="AlphaFoldDB" id="A0A9D4RP54"/>
<reference evidence="1" key="1">
    <citation type="journal article" date="2019" name="bioRxiv">
        <title>The Genome of the Zebra Mussel, Dreissena polymorpha: A Resource for Invasive Species Research.</title>
        <authorList>
            <person name="McCartney M.A."/>
            <person name="Auch B."/>
            <person name="Kono T."/>
            <person name="Mallez S."/>
            <person name="Zhang Y."/>
            <person name="Obille A."/>
            <person name="Becker A."/>
            <person name="Abrahante J.E."/>
            <person name="Garbe J."/>
            <person name="Badalamenti J.P."/>
            <person name="Herman A."/>
            <person name="Mangelson H."/>
            <person name="Liachko I."/>
            <person name="Sullivan S."/>
            <person name="Sone E.D."/>
            <person name="Koren S."/>
            <person name="Silverstein K.A.T."/>
            <person name="Beckman K.B."/>
            <person name="Gohl D.M."/>
        </authorList>
    </citation>
    <scope>NUCLEOTIDE SEQUENCE</scope>
    <source>
        <strain evidence="1">Duluth1</strain>
        <tissue evidence="1">Whole animal</tissue>
    </source>
</reference>
<accession>A0A9D4RP54</accession>
<reference evidence="1" key="2">
    <citation type="submission" date="2020-11" db="EMBL/GenBank/DDBJ databases">
        <authorList>
            <person name="McCartney M.A."/>
            <person name="Auch B."/>
            <person name="Kono T."/>
            <person name="Mallez S."/>
            <person name="Becker A."/>
            <person name="Gohl D.M."/>
            <person name="Silverstein K.A.T."/>
            <person name="Koren S."/>
            <person name="Bechman K.B."/>
            <person name="Herman A."/>
            <person name="Abrahante J.E."/>
            <person name="Garbe J."/>
        </authorList>
    </citation>
    <scope>NUCLEOTIDE SEQUENCE</scope>
    <source>
        <strain evidence="1">Duluth1</strain>
        <tissue evidence="1">Whole animal</tissue>
    </source>
</reference>
<proteinExistence type="predicted"/>